<dbReference type="EMBL" id="JBHLTC010000018">
    <property type="protein sequence ID" value="MFC0625156.1"/>
    <property type="molecule type" value="Genomic_DNA"/>
</dbReference>
<protein>
    <recommendedName>
        <fullName evidence="4">PH domain-containing protein</fullName>
    </recommendedName>
</protein>
<feature type="transmembrane region" description="Helical" evidence="1">
    <location>
        <begin position="12"/>
        <end position="34"/>
    </location>
</feature>
<gene>
    <name evidence="2" type="ORF">ACFFGN_13845</name>
</gene>
<proteinExistence type="predicted"/>
<feature type="transmembrane region" description="Helical" evidence="1">
    <location>
        <begin position="169"/>
        <end position="188"/>
    </location>
</feature>
<sequence length="189" mass="19904">MRDNEPAPRRLAWGPRVAIGLAPMTVLTALITGVARGSSVLAEVCLLAGLVAALLFGTLAIMCVGFRPRVRGRYLEAGTVLGRQSLDLTAIRRAGIQTGRAGSRVLLLSDPVTTLALPLPVDRPVTAALRQALLEAGQRGVVLPQRITNHFGLPPVPGAPRTGHFHLPVFLGIAVACGIAGLLFAFAWR</sequence>
<evidence type="ECO:0000313" key="2">
    <source>
        <dbReference type="EMBL" id="MFC0625156.1"/>
    </source>
</evidence>
<keyword evidence="1" id="KW-0472">Membrane</keyword>
<evidence type="ECO:0008006" key="4">
    <source>
        <dbReference type="Google" id="ProtNLM"/>
    </source>
</evidence>
<dbReference type="RefSeq" id="WP_380047283.1">
    <property type="nucleotide sequence ID" value="NZ_JBHLTC010000018.1"/>
</dbReference>
<evidence type="ECO:0000256" key="1">
    <source>
        <dbReference type="SAM" id="Phobius"/>
    </source>
</evidence>
<reference evidence="2 3" key="1">
    <citation type="submission" date="2024-09" db="EMBL/GenBank/DDBJ databases">
        <authorList>
            <person name="Sun Q."/>
            <person name="Mori K."/>
        </authorList>
    </citation>
    <scope>NUCLEOTIDE SEQUENCE [LARGE SCALE GENOMIC DNA]</scope>
    <source>
        <strain evidence="2 3">CGMCC 1.15906</strain>
    </source>
</reference>
<organism evidence="2 3">
    <name type="scientific">Kribbella deserti</name>
    <dbReference type="NCBI Taxonomy" id="1926257"/>
    <lineage>
        <taxon>Bacteria</taxon>
        <taxon>Bacillati</taxon>
        <taxon>Actinomycetota</taxon>
        <taxon>Actinomycetes</taxon>
        <taxon>Propionibacteriales</taxon>
        <taxon>Kribbellaceae</taxon>
        <taxon>Kribbella</taxon>
    </lineage>
</organism>
<name>A0ABV6QKI2_9ACTN</name>
<keyword evidence="1" id="KW-1133">Transmembrane helix</keyword>
<comment type="caution">
    <text evidence="2">The sequence shown here is derived from an EMBL/GenBank/DDBJ whole genome shotgun (WGS) entry which is preliminary data.</text>
</comment>
<feature type="transmembrane region" description="Helical" evidence="1">
    <location>
        <begin position="40"/>
        <end position="66"/>
    </location>
</feature>
<evidence type="ECO:0000313" key="3">
    <source>
        <dbReference type="Proteomes" id="UP001589890"/>
    </source>
</evidence>
<dbReference type="Proteomes" id="UP001589890">
    <property type="component" value="Unassembled WGS sequence"/>
</dbReference>
<accession>A0ABV6QKI2</accession>
<keyword evidence="1" id="KW-0812">Transmembrane</keyword>
<keyword evidence="3" id="KW-1185">Reference proteome</keyword>